<dbReference type="Pfam" id="PF00583">
    <property type="entry name" value="Acetyltransf_1"/>
    <property type="match status" value="1"/>
</dbReference>
<dbReference type="SUPFAM" id="SSF55729">
    <property type="entry name" value="Acyl-CoA N-acyltransferases (Nat)"/>
    <property type="match status" value="1"/>
</dbReference>
<dbReference type="AlphaFoldDB" id="A0A1X6ZHT9"/>
<reference evidence="4 5" key="1">
    <citation type="submission" date="2017-03" db="EMBL/GenBank/DDBJ databases">
        <authorList>
            <person name="Afonso C.L."/>
            <person name="Miller P.J."/>
            <person name="Scott M.A."/>
            <person name="Spackman E."/>
            <person name="Goraichik I."/>
            <person name="Dimitrov K.M."/>
            <person name="Suarez D.L."/>
            <person name="Swayne D.E."/>
        </authorList>
    </citation>
    <scope>NUCLEOTIDE SEQUENCE [LARGE SCALE GENOMIC DNA]</scope>
    <source>
        <strain evidence="4 5">CECT 8625</strain>
    </source>
</reference>
<dbReference type="EMBL" id="FWFK01000004">
    <property type="protein sequence ID" value="SLN52047.1"/>
    <property type="molecule type" value="Genomic_DNA"/>
</dbReference>
<evidence type="ECO:0000259" key="3">
    <source>
        <dbReference type="PROSITE" id="PS51186"/>
    </source>
</evidence>
<keyword evidence="1 4" id="KW-0808">Transferase</keyword>
<feature type="domain" description="N-acetyltransferase" evidence="3">
    <location>
        <begin position="1"/>
        <end position="153"/>
    </location>
</feature>
<proteinExistence type="predicted"/>
<accession>A0A1X6ZHT9</accession>
<evidence type="ECO:0000256" key="2">
    <source>
        <dbReference type="ARBA" id="ARBA00023315"/>
    </source>
</evidence>
<evidence type="ECO:0000313" key="5">
    <source>
        <dbReference type="Proteomes" id="UP000193570"/>
    </source>
</evidence>
<name>A0A1X6ZHT9_9RHOB</name>
<sequence length="153" mass="16180">MRIRPTEAEDVEGISAMLTALTAAGKRTRPSDPDFVRATYVANPQLVASHVAEDDDGRIIGLQVVMRAGPDDPFGVPEGGGSIGTHVAPDAGRRGIGRALFARTRPMAEAAALKTLDASIADDNDDGLAYYEAIGFRTDRTGDGRIVKRMTLG</sequence>
<dbReference type="InterPro" id="IPR000182">
    <property type="entry name" value="GNAT_dom"/>
</dbReference>
<dbReference type="InterPro" id="IPR050832">
    <property type="entry name" value="Bact_Acetyltransf"/>
</dbReference>
<keyword evidence="2" id="KW-0012">Acyltransferase</keyword>
<evidence type="ECO:0000313" key="4">
    <source>
        <dbReference type="EMBL" id="SLN52047.1"/>
    </source>
</evidence>
<dbReference type="InterPro" id="IPR016181">
    <property type="entry name" value="Acyl_CoA_acyltransferase"/>
</dbReference>
<dbReference type="PROSITE" id="PS51186">
    <property type="entry name" value="GNAT"/>
    <property type="match status" value="1"/>
</dbReference>
<dbReference type="GO" id="GO:0016747">
    <property type="term" value="F:acyltransferase activity, transferring groups other than amino-acyl groups"/>
    <property type="evidence" value="ECO:0007669"/>
    <property type="project" value="InterPro"/>
</dbReference>
<evidence type="ECO:0000256" key="1">
    <source>
        <dbReference type="ARBA" id="ARBA00022679"/>
    </source>
</evidence>
<organism evidence="4 5">
    <name type="scientific">Roseivivax jejudonensis</name>
    <dbReference type="NCBI Taxonomy" id="1529041"/>
    <lineage>
        <taxon>Bacteria</taxon>
        <taxon>Pseudomonadati</taxon>
        <taxon>Pseudomonadota</taxon>
        <taxon>Alphaproteobacteria</taxon>
        <taxon>Rhodobacterales</taxon>
        <taxon>Roseobacteraceae</taxon>
        <taxon>Roseivivax</taxon>
    </lineage>
</organism>
<protein>
    <submittedName>
        <fullName evidence="4">Acetyltransferase (GNAT) family protein</fullName>
    </submittedName>
</protein>
<keyword evidence="5" id="KW-1185">Reference proteome</keyword>
<gene>
    <name evidence="4" type="ORF">ROJ8625_02612</name>
</gene>
<dbReference type="PANTHER" id="PTHR43877">
    <property type="entry name" value="AMINOALKYLPHOSPHONATE N-ACETYLTRANSFERASE-RELATED-RELATED"/>
    <property type="match status" value="1"/>
</dbReference>
<dbReference type="Proteomes" id="UP000193570">
    <property type="component" value="Unassembled WGS sequence"/>
</dbReference>
<dbReference type="Gene3D" id="3.40.630.30">
    <property type="match status" value="1"/>
</dbReference>